<keyword evidence="1" id="KW-0732">Signal</keyword>
<name>A0AA40A1Q6_9PEZI</name>
<proteinExistence type="predicted"/>
<evidence type="ECO:0000313" key="2">
    <source>
        <dbReference type="EMBL" id="KAK0707708.1"/>
    </source>
</evidence>
<dbReference type="EMBL" id="JAUKUA010000006">
    <property type="protein sequence ID" value="KAK0707708.1"/>
    <property type="molecule type" value="Genomic_DNA"/>
</dbReference>
<dbReference type="AlphaFoldDB" id="A0AA40A1Q6"/>
<sequence>MHAYSTLSVMLAATGLGSAALPKANEYKTGDCSGSLNYGHHSFDLHAVTMDDTSNSVYQDGTRWYLFDGKTSNGGTCKGKFLGQIRADALGRCINLNDTVPGSRIRCLCNPNVGFTKVNSCEYMATA</sequence>
<feature type="signal peptide" evidence="1">
    <location>
        <begin position="1"/>
        <end position="19"/>
    </location>
</feature>
<accession>A0AA40A1Q6</accession>
<comment type="caution">
    <text evidence="2">The sequence shown here is derived from an EMBL/GenBank/DDBJ whole genome shotgun (WGS) entry which is preliminary data.</text>
</comment>
<evidence type="ECO:0000256" key="1">
    <source>
        <dbReference type="SAM" id="SignalP"/>
    </source>
</evidence>
<protein>
    <submittedName>
        <fullName evidence="2">Small secreted protein</fullName>
    </submittedName>
</protein>
<dbReference type="Proteomes" id="UP001172102">
    <property type="component" value="Unassembled WGS sequence"/>
</dbReference>
<keyword evidence="3" id="KW-1185">Reference proteome</keyword>
<evidence type="ECO:0000313" key="3">
    <source>
        <dbReference type="Proteomes" id="UP001172102"/>
    </source>
</evidence>
<feature type="chain" id="PRO_5041409075" evidence="1">
    <location>
        <begin position="20"/>
        <end position="127"/>
    </location>
</feature>
<reference evidence="2" key="1">
    <citation type="submission" date="2023-06" db="EMBL/GenBank/DDBJ databases">
        <title>Genome-scale phylogeny and comparative genomics of the fungal order Sordariales.</title>
        <authorList>
            <consortium name="Lawrence Berkeley National Laboratory"/>
            <person name="Hensen N."/>
            <person name="Bonometti L."/>
            <person name="Westerberg I."/>
            <person name="Brannstrom I.O."/>
            <person name="Guillou S."/>
            <person name="Cros-Aarteil S."/>
            <person name="Calhoun S."/>
            <person name="Haridas S."/>
            <person name="Kuo A."/>
            <person name="Mondo S."/>
            <person name="Pangilinan J."/>
            <person name="Riley R."/>
            <person name="Labutti K."/>
            <person name="Andreopoulos B."/>
            <person name="Lipzen A."/>
            <person name="Chen C."/>
            <person name="Yanf M."/>
            <person name="Daum C."/>
            <person name="Ng V."/>
            <person name="Clum A."/>
            <person name="Steindorff A."/>
            <person name="Ohm R."/>
            <person name="Martin F."/>
            <person name="Silar P."/>
            <person name="Natvig D."/>
            <person name="Lalanne C."/>
            <person name="Gautier V."/>
            <person name="Ament-Velasquez S.L."/>
            <person name="Kruys A."/>
            <person name="Hutchinson M.I."/>
            <person name="Powell A.J."/>
            <person name="Barry K."/>
            <person name="Miller A.N."/>
            <person name="Grigoriev I.V."/>
            <person name="Debuchy R."/>
            <person name="Gladieux P."/>
            <person name="Thoren M.H."/>
            <person name="Johannesson H."/>
        </authorList>
    </citation>
    <scope>NUCLEOTIDE SEQUENCE</scope>
    <source>
        <strain evidence="2">SMH4607-1</strain>
    </source>
</reference>
<gene>
    <name evidence="2" type="ORF">B0H67DRAFT_602969</name>
</gene>
<organism evidence="2 3">
    <name type="scientific">Lasiosphaeris hirsuta</name>
    <dbReference type="NCBI Taxonomy" id="260670"/>
    <lineage>
        <taxon>Eukaryota</taxon>
        <taxon>Fungi</taxon>
        <taxon>Dikarya</taxon>
        <taxon>Ascomycota</taxon>
        <taxon>Pezizomycotina</taxon>
        <taxon>Sordariomycetes</taxon>
        <taxon>Sordariomycetidae</taxon>
        <taxon>Sordariales</taxon>
        <taxon>Lasiosphaeriaceae</taxon>
        <taxon>Lasiosphaeris</taxon>
    </lineage>
</organism>